<dbReference type="PROSITE" id="PS50297">
    <property type="entry name" value="ANK_REP_REGION"/>
    <property type="match status" value="6"/>
</dbReference>
<feature type="repeat" description="ANK" evidence="3">
    <location>
        <begin position="533"/>
        <end position="565"/>
    </location>
</feature>
<dbReference type="Pfam" id="PF17111">
    <property type="entry name" value="PigL_N"/>
    <property type="match status" value="1"/>
</dbReference>
<dbReference type="InterPro" id="IPR027417">
    <property type="entry name" value="P-loop_NTPase"/>
</dbReference>
<dbReference type="PROSITE" id="PS50088">
    <property type="entry name" value="ANK_REPEAT"/>
    <property type="match status" value="8"/>
</dbReference>
<feature type="repeat" description="ANK" evidence="3">
    <location>
        <begin position="656"/>
        <end position="688"/>
    </location>
</feature>
<dbReference type="EMBL" id="QPMT01000011">
    <property type="protein sequence ID" value="KAF4860989.1"/>
    <property type="molecule type" value="Genomic_DNA"/>
</dbReference>
<dbReference type="SUPFAM" id="SSF48403">
    <property type="entry name" value="Ankyrin repeat"/>
    <property type="match status" value="1"/>
</dbReference>
<reference evidence="5" key="1">
    <citation type="submission" date="2019-06" db="EMBL/GenBank/DDBJ databases">
        <authorList>
            <person name="Gan P."/>
            <person name="Shirasu K."/>
        </authorList>
    </citation>
    <scope>NUCLEOTIDE SEQUENCE [LARGE SCALE GENOMIC DNA]</scope>
    <source>
        <strain evidence="5">CAD2</strain>
    </source>
</reference>
<evidence type="ECO:0000259" key="4">
    <source>
        <dbReference type="PROSITE" id="PS50837"/>
    </source>
</evidence>
<feature type="repeat" description="ANK" evidence="3">
    <location>
        <begin position="567"/>
        <end position="595"/>
    </location>
</feature>
<dbReference type="Pfam" id="PF12796">
    <property type="entry name" value="Ank_2"/>
    <property type="match status" value="2"/>
</dbReference>
<feature type="repeat" description="ANK" evidence="3">
    <location>
        <begin position="724"/>
        <end position="756"/>
    </location>
</feature>
<evidence type="ECO:0000256" key="1">
    <source>
        <dbReference type="ARBA" id="ARBA00022737"/>
    </source>
</evidence>
<dbReference type="OrthoDB" id="194358at2759"/>
<dbReference type="InterPro" id="IPR031348">
    <property type="entry name" value="PigL_N"/>
</dbReference>
<dbReference type="Gene3D" id="1.25.40.20">
    <property type="entry name" value="Ankyrin repeat-containing domain"/>
    <property type="match status" value="3"/>
</dbReference>
<dbReference type="InterPro" id="IPR007111">
    <property type="entry name" value="NACHT_NTPase"/>
</dbReference>
<keyword evidence="2 3" id="KW-0040">ANK repeat</keyword>
<dbReference type="InterPro" id="IPR051165">
    <property type="entry name" value="Multifunctional_ANK_Repeat"/>
</dbReference>
<dbReference type="InterPro" id="IPR056884">
    <property type="entry name" value="NPHP3-like_N"/>
</dbReference>
<evidence type="ECO:0000256" key="3">
    <source>
        <dbReference type="PROSITE-ProRule" id="PRU00023"/>
    </source>
</evidence>
<proteinExistence type="predicted"/>
<organism evidence="5 6">
    <name type="scientific">Colletotrichum siamense</name>
    <name type="common">Anthracnose fungus</name>
    <dbReference type="NCBI Taxonomy" id="690259"/>
    <lineage>
        <taxon>Eukaryota</taxon>
        <taxon>Fungi</taxon>
        <taxon>Dikarya</taxon>
        <taxon>Ascomycota</taxon>
        <taxon>Pezizomycotina</taxon>
        <taxon>Sordariomycetes</taxon>
        <taxon>Hypocreomycetidae</taxon>
        <taxon>Glomerellales</taxon>
        <taxon>Glomerellaceae</taxon>
        <taxon>Colletotrichum</taxon>
        <taxon>Colletotrichum gloeosporioides species complex</taxon>
    </lineage>
</organism>
<feature type="repeat" description="ANK" evidence="3">
    <location>
        <begin position="623"/>
        <end position="655"/>
    </location>
</feature>
<feature type="domain" description="NACHT" evidence="4">
    <location>
        <begin position="220"/>
        <end position="366"/>
    </location>
</feature>
<dbReference type="Gene3D" id="3.40.50.300">
    <property type="entry name" value="P-loop containing nucleotide triphosphate hydrolases"/>
    <property type="match status" value="1"/>
</dbReference>
<protein>
    <submittedName>
        <fullName evidence="5">Ankyrin repeat domain-containing protein 50</fullName>
    </submittedName>
</protein>
<comment type="caution">
    <text evidence="5">The sequence shown here is derived from an EMBL/GenBank/DDBJ whole genome shotgun (WGS) entry which is preliminary data.</text>
</comment>
<gene>
    <name evidence="5" type="ORF">CGCSCA2_v004693</name>
</gene>
<accession>A0A9P5EVL1</accession>
<dbReference type="PANTHER" id="PTHR24123:SF33">
    <property type="entry name" value="PROTEIN HOS4"/>
    <property type="match status" value="1"/>
</dbReference>
<dbReference type="AlphaFoldDB" id="A0A9P5EVL1"/>
<feature type="repeat" description="ANK" evidence="3">
    <location>
        <begin position="691"/>
        <end position="723"/>
    </location>
</feature>
<evidence type="ECO:0000313" key="5">
    <source>
        <dbReference type="EMBL" id="KAF4860989.1"/>
    </source>
</evidence>
<evidence type="ECO:0000256" key="2">
    <source>
        <dbReference type="ARBA" id="ARBA00023043"/>
    </source>
</evidence>
<dbReference type="Proteomes" id="UP000711996">
    <property type="component" value="Unassembled WGS sequence"/>
</dbReference>
<feature type="repeat" description="ANK" evidence="3">
    <location>
        <begin position="757"/>
        <end position="789"/>
    </location>
</feature>
<dbReference type="Pfam" id="PF24883">
    <property type="entry name" value="NPHP3_N"/>
    <property type="match status" value="1"/>
</dbReference>
<dbReference type="PRINTS" id="PR01415">
    <property type="entry name" value="ANKYRIN"/>
</dbReference>
<keyword evidence="1" id="KW-0677">Repeat</keyword>
<dbReference type="PROSITE" id="PS50837">
    <property type="entry name" value="NACHT"/>
    <property type="match status" value="1"/>
</dbReference>
<dbReference type="Pfam" id="PF00023">
    <property type="entry name" value="Ank"/>
    <property type="match status" value="1"/>
</dbReference>
<dbReference type="SUPFAM" id="SSF52540">
    <property type="entry name" value="P-loop containing nucleoside triphosphate hydrolases"/>
    <property type="match status" value="1"/>
</dbReference>
<keyword evidence="6" id="KW-1185">Reference proteome</keyword>
<dbReference type="Pfam" id="PF13637">
    <property type="entry name" value="Ank_4"/>
    <property type="match status" value="1"/>
</dbReference>
<name>A0A9P5EVL1_COLSI</name>
<dbReference type="PANTHER" id="PTHR24123">
    <property type="entry name" value="ANKYRIN REPEAT-CONTAINING"/>
    <property type="match status" value="1"/>
</dbReference>
<dbReference type="InterPro" id="IPR002110">
    <property type="entry name" value="Ankyrin_rpt"/>
</dbReference>
<evidence type="ECO:0000313" key="6">
    <source>
        <dbReference type="Proteomes" id="UP000711996"/>
    </source>
</evidence>
<dbReference type="InterPro" id="IPR036770">
    <property type="entry name" value="Ankyrin_rpt-contain_sf"/>
</dbReference>
<dbReference type="SMART" id="SM00248">
    <property type="entry name" value="ANK"/>
    <property type="match status" value="10"/>
</dbReference>
<sequence length="816" mass="90322">MSDPFSIASGVVGIISLGIEVVKGLYEYCSTLKDQSSDIARIHDSLLRLHDLLGNLRRQLDARRFRSDDVIILACIEGRILQCKECIEELKNVADKFNRSQDNGLRGALKAKVRQATYPFQQSTLQKLEEDVDSIFQQVFFSLQLLQNEDTSSIRNHVEDTKDLLELQRANNVAKDIIKWLNAPDATTDFSMFHDKSQPGTGAWLINSQSFNAWLEQENSFMWLYGFAGCGKSILCSTVIQHVLQHRKSSQDIGVAFFFFAFDDTGKQDVSALLRALILQLSGQQGNISPSSYLSRLYASCPNSAPRNQALLDCLHQLSVSFSHAYIIIDALDESPRDKHRQHVLDIVTTMRGWMEPTIHLLVTGRDEIDIRYTLDPLGDESVAVRNEASDKDIALRENAAHYHMREQNMNTQATRICLAILDKFDESATLQANDTSLTSVWPLDFHIKRIFPWACYAANFWPDHFRQSKEMPPEAVSAMLRLRPYALKISASYGGGGFFGYNPLQFATHYGLSSVVFVLLREPTTDINEIKCGTTALIVAAKARNMELVRCFLHRDADVNACDGGALMAAAETGHVEMAKLFIDHGAEVNASGGWALQTAILYDQFEITQLLLEHGAEINAHSGRALTTAAETGHLKIAKLLLDHGAEVNASGGDYGAALEAAVCRGNLETAKLLLQGGADANLVGAYKRGRTPLWSAVASKELELVHLLLEYGADVNHCDDYGETVLHKAVTTAPENTVRLLIEHGAEVNVADIYNRTAILRATECDNENIAWLLLEKGADPNVVDRCGNTALSLAAKRGRKDMVTLLSNLELS</sequence>
<feature type="repeat" description="ANK" evidence="3">
    <location>
        <begin position="593"/>
        <end position="625"/>
    </location>
</feature>